<name>A0A645I3B0_9ZZZZ</name>
<dbReference type="InterPro" id="IPR003439">
    <property type="entry name" value="ABC_transporter-like_ATP-bd"/>
</dbReference>
<dbReference type="GO" id="GO:0005524">
    <property type="term" value="F:ATP binding"/>
    <property type="evidence" value="ECO:0007669"/>
    <property type="project" value="UniProtKB-KW"/>
</dbReference>
<keyword evidence="2" id="KW-0067">ATP-binding</keyword>
<comment type="caution">
    <text evidence="2">The sequence shown here is derived from an EMBL/GenBank/DDBJ whole genome shotgun (WGS) entry which is preliminary data.</text>
</comment>
<proteinExistence type="predicted"/>
<evidence type="ECO:0000259" key="1">
    <source>
        <dbReference type="Pfam" id="PF00005"/>
    </source>
</evidence>
<evidence type="ECO:0000313" key="2">
    <source>
        <dbReference type="EMBL" id="MPN45787.1"/>
    </source>
</evidence>
<dbReference type="InterPro" id="IPR027417">
    <property type="entry name" value="P-loop_NTPase"/>
</dbReference>
<dbReference type="AlphaFoldDB" id="A0A645I3B0"/>
<dbReference type="PANTHER" id="PTHR43394">
    <property type="entry name" value="ATP-DEPENDENT PERMEASE MDL1, MITOCHONDRIAL"/>
    <property type="match status" value="1"/>
</dbReference>
<sequence length="134" mass="15095">MRNNITFYDSRFSDEDIRVAIETLQLTDWFAKFPQGLDTVLDLGEANLSAGEAQLITLIRLALRKPRVLLLDEITSNLDVETEARLTKSLQIFAQGKTVLAIAHRKEALAWMDQIIGMEKGRHVAMGHSQEVAM</sequence>
<dbReference type="Pfam" id="PF00005">
    <property type="entry name" value="ABC_tran"/>
    <property type="match status" value="1"/>
</dbReference>
<dbReference type="SUPFAM" id="SSF52540">
    <property type="entry name" value="P-loop containing nucleoside triphosphate hydrolases"/>
    <property type="match status" value="1"/>
</dbReference>
<dbReference type="EMBL" id="VSSQ01105933">
    <property type="protein sequence ID" value="MPN45787.1"/>
    <property type="molecule type" value="Genomic_DNA"/>
</dbReference>
<organism evidence="2">
    <name type="scientific">bioreactor metagenome</name>
    <dbReference type="NCBI Taxonomy" id="1076179"/>
    <lineage>
        <taxon>unclassified sequences</taxon>
        <taxon>metagenomes</taxon>
        <taxon>ecological metagenomes</taxon>
    </lineage>
</organism>
<reference evidence="2" key="1">
    <citation type="submission" date="2019-08" db="EMBL/GenBank/DDBJ databases">
        <authorList>
            <person name="Kucharzyk K."/>
            <person name="Murdoch R.W."/>
            <person name="Higgins S."/>
            <person name="Loffler F."/>
        </authorList>
    </citation>
    <scope>NUCLEOTIDE SEQUENCE</scope>
</reference>
<protein>
    <submittedName>
        <fullName evidence="2">Heterocyst differentiation ATP-binding protein HepA</fullName>
    </submittedName>
</protein>
<dbReference type="GO" id="GO:0016887">
    <property type="term" value="F:ATP hydrolysis activity"/>
    <property type="evidence" value="ECO:0007669"/>
    <property type="project" value="InterPro"/>
</dbReference>
<feature type="domain" description="ABC transporter" evidence="1">
    <location>
        <begin position="14"/>
        <end position="76"/>
    </location>
</feature>
<keyword evidence="2" id="KW-0547">Nucleotide-binding</keyword>
<dbReference type="InterPro" id="IPR039421">
    <property type="entry name" value="Type_1_exporter"/>
</dbReference>
<accession>A0A645I3B0</accession>
<gene>
    <name evidence="2" type="primary">hepA_6</name>
    <name evidence="2" type="ORF">SDC9_193359</name>
</gene>
<dbReference type="Gene3D" id="3.40.50.300">
    <property type="entry name" value="P-loop containing nucleotide triphosphate hydrolases"/>
    <property type="match status" value="1"/>
</dbReference>
<dbReference type="GO" id="GO:0015421">
    <property type="term" value="F:ABC-type oligopeptide transporter activity"/>
    <property type="evidence" value="ECO:0007669"/>
    <property type="project" value="TreeGrafter"/>
</dbReference>
<dbReference type="PANTHER" id="PTHR43394:SF1">
    <property type="entry name" value="ATP-BINDING CASSETTE SUB-FAMILY B MEMBER 10, MITOCHONDRIAL"/>
    <property type="match status" value="1"/>
</dbReference>